<evidence type="ECO:0000256" key="3">
    <source>
        <dbReference type="SAM" id="SignalP"/>
    </source>
</evidence>
<feature type="domain" description="Apple" evidence="4">
    <location>
        <begin position="113"/>
        <end position="196"/>
    </location>
</feature>
<dbReference type="SMART" id="SM00223">
    <property type="entry name" value="APPLE"/>
    <property type="match status" value="9"/>
</dbReference>
<keyword evidence="3" id="KW-0732">Signal</keyword>
<evidence type="ECO:0000313" key="5">
    <source>
        <dbReference type="EMBL" id="KAJ8268249.1"/>
    </source>
</evidence>
<comment type="caution">
    <text evidence="5">The sequence shown here is derived from an EMBL/GenBank/DDBJ whole genome shotgun (WGS) entry which is preliminary data.</text>
</comment>
<reference evidence="5" key="1">
    <citation type="journal article" date="2023" name="Science">
        <title>Genome structures resolve the early diversification of teleost fishes.</title>
        <authorList>
            <person name="Parey E."/>
            <person name="Louis A."/>
            <person name="Montfort J."/>
            <person name="Bouchez O."/>
            <person name="Roques C."/>
            <person name="Iampietro C."/>
            <person name="Lluch J."/>
            <person name="Castinel A."/>
            <person name="Donnadieu C."/>
            <person name="Desvignes T."/>
            <person name="Floi Bucao C."/>
            <person name="Jouanno E."/>
            <person name="Wen M."/>
            <person name="Mejri S."/>
            <person name="Dirks R."/>
            <person name="Jansen H."/>
            <person name="Henkel C."/>
            <person name="Chen W.J."/>
            <person name="Zahm M."/>
            <person name="Cabau C."/>
            <person name="Klopp C."/>
            <person name="Thompson A.W."/>
            <person name="Robinson-Rechavi M."/>
            <person name="Braasch I."/>
            <person name="Lecointre G."/>
            <person name="Bobe J."/>
            <person name="Postlethwait J.H."/>
            <person name="Berthelot C."/>
            <person name="Roest Crollius H."/>
            <person name="Guiguen Y."/>
        </authorList>
    </citation>
    <scope>NUCLEOTIDE SEQUENCE</scope>
    <source>
        <strain evidence="5">Concon-B</strain>
    </source>
</reference>
<feature type="domain" description="Apple" evidence="4">
    <location>
        <begin position="568"/>
        <end position="652"/>
    </location>
</feature>
<keyword evidence="1" id="KW-0677">Repeat</keyword>
<dbReference type="PROSITE" id="PS00495">
    <property type="entry name" value="APPLE"/>
    <property type="match status" value="2"/>
</dbReference>
<dbReference type="Proteomes" id="UP001152803">
    <property type="component" value="Unassembled WGS sequence"/>
</dbReference>
<dbReference type="CDD" id="cd01100">
    <property type="entry name" value="APPLE_Factor_XI_like"/>
    <property type="match status" value="9"/>
</dbReference>
<dbReference type="EMBL" id="JAFJMO010000009">
    <property type="protein sequence ID" value="KAJ8268249.1"/>
    <property type="molecule type" value="Genomic_DNA"/>
</dbReference>
<keyword evidence="6" id="KW-1185">Reference proteome</keyword>
<gene>
    <name evidence="5" type="ORF">COCON_G00134210</name>
</gene>
<dbReference type="PRINTS" id="PR00005">
    <property type="entry name" value="APPLEDOMAIN"/>
</dbReference>
<feature type="domain" description="Apple" evidence="4">
    <location>
        <begin position="743"/>
        <end position="827"/>
    </location>
</feature>
<keyword evidence="2" id="KW-1015">Disulfide bond</keyword>
<dbReference type="InterPro" id="IPR000177">
    <property type="entry name" value="Apple"/>
</dbReference>
<feature type="domain" description="Apple" evidence="4">
    <location>
        <begin position="477"/>
        <end position="560"/>
    </location>
</feature>
<name>A0A9Q1DEH6_CONCO</name>
<dbReference type="Pfam" id="PF00024">
    <property type="entry name" value="PAN_1"/>
    <property type="match status" value="8"/>
</dbReference>
<dbReference type="Pfam" id="PF14295">
    <property type="entry name" value="PAN_4"/>
    <property type="match status" value="1"/>
</dbReference>
<evidence type="ECO:0000256" key="1">
    <source>
        <dbReference type="ARBA" id="ARBA00022737"/>
    </source>
</evidence>
<feature type="domain" description="Apple" evidence="4">
    <location>
        <begin position="204"/>
        <end position="287"/>
    </location>
</feature>
<dbReference type="PANTHER" id="PTHR33946">
    <property type="match status" value="1"/>
</dbReference>
<proteinExistence type="predicted"/>
<dbReference type="PROSITE" id="PS50948">
    <property type="entry name" value="PAN"/>
    <property type="match status" value="9"/>
</dbReference>
<feature type="domain" description="Apple" evidence="4">
    <location>
        <begin position="295"/>
        <end position="378"/>
    </location>
</feature>
<feature type="domain" description="Apple" evidence="4">
    <location>
        <begin position="386"/>
        <end position="469"/>
    </location>
</feature>
<feature type="domain" description="Apple" evidence="4">
    <location>
        <begin position="662"/>
        <end position="736"/>
    </location>
</feature>
<dbReference type="GO" id="GO:0006508">
    <property type="term" value="P:proteolysis"/>
    <property type="evidence" value="ECO:0007669"/>
    <property type="project" value="InterPro"/>
</dbReference>
<dbReference type="OrthoDB" id="9448935at2759"/>
<organism evidence="5 6">
    <name type="scientific">Conger conger</name>
    <name type="common">Conger eel</name>
    <name type="synonym">Muraena conger</name>
    <dbReference type="NCBI Taxonomy" id="82655"/>
    <lineage>
        <taxon>Eukaryota</taxon>
        <taxon>Metazoa</taxon>
        <taxon>Chordata</taxon>
        <taxon>Craniata</taxon>
        <taxon>Vertebrata</taxon>
        <taxon>Euteleostomi</taxon>
        <taxon>Actinopterygii</taxon>
        <taxon>Neopterygii</taxon>
        <taxon>Teleostei</taxon>
        <taxon>Anguilliformes</taxon>
        <taxon>Congridae</taxon>
        <taxon>Conger</taxon>
    </lineage>
</organism>
<feature type="chain" id="PRO_5040299847" description="Apple domain-containing protein" evidence="3">
    <location>
        <begin position="20"/>
        <end position="838"/>
    </location>
</feature>
<protein>
    <recommendedName>
        <fullName evidence="4">Apple domain-containing protein</fullName>
    </recommendedName>
</protein>
<sequence length="838" mass="95356">MRVSLVLLCVILFWGDSLSEECVRQLQEDVDFPGSDILQIFSPDVHHCQLACTKHHSCLFFTFVRPEWTRDKRQFYCYLKYTDSGKPTKVTSLSKVTSGYSLKSCKDISSQTCLPSVYKDVDFPGSDIEQILSPDVEHCQLACTQHHSCLFFTFLHPEWTRDKRQFYCYLKLTDSGQPTKITSLSEVTSGFSLRSCNNTSSQTCLSTVYKDVDFPGSDIQQILSPDVEHCQLACTQHPSCLFFTFVQPEWTRDKRQFYCYLKQTDSGKPTKITSLSEVTSGYSLKTCQDRSTQTCLSTVYKDVDFPGSDIQQILSADVEHCQLACTQHPSCLFFTFLHPEWTRDKRQFYCYLKQTDNGSPAKITSLSEVTSGFSLKTCKDGSSQTCLSTVYKDVDFPGSDIQQILSPDVEHCQLACTQHPSCLFFTFVRPEWTRDKRQFYCYLKHTASGIPTKITSLSEVTSGYSLKSCKDQSSQTCLSIVYKDVDFPGSDIHQILSPDVQHCQLACTQHPSCLFFTFVRPEWTRDKRQFFCYLKRTDTGMPTKITSLSEVTSGYSLKNCNNTSIQTCLPTVYKDVDFTGVDYAALFTADYQDCQESCTKDPGCQFFTFVDQDYPTSKYRNKCHLKHTRVFPSPPRVNRLNGVASGFSHRFCTGPNTDGKNCQYKIQADMDFPGNDFEPVPSPSPEYCHFLCTIHPRCTFYSYSRREMLCHLKHNKDERPFTSKQGMMSGTPTRFCETTNGDCVKTPYENIDFLASDRRFVLLDDPQACQETCTADPDCQFYTYVYTSFQGPTHRRRCYLKQVITVPLPPTVVAMRGVVSGFHQRGCQSGGEKTGVVG</sequence>
<feature type="signal peptide" evidence="3">
    <location>
        <begin position="1"/>
        <end position="19"/>
    </location>
</feature>
<dbReference type="PANTHER" id="PTHR33946:SF4">
    <property type="entry name" value="COAGULATION FACTOR XI"/>
    <property type="match status" value="1"/>
</dbReference>
<evidence type="ECO:0000259" key="4">
    <source>
        <dbReference type="PROSITE" id="PS50948"/>
    </source>
</evidence>
<dbReference type="InterPro" id="IPR003609">
    <property type="entry name" value="Pan_app"/>
</dbReference>
<dbReference type="Gene3D" id="3.50.4.10">
    <property type="entry name" value="Hepatocyte Growth Factor"/>
    <property type="match status" value="9"/>
</dbReference>
<feature type="domain" description="Apple" evidence="4">
    <location>
        <begin position="22"/>
        <end position="105"/>
    </location>
</feature>
<dbReference type="SUPFAM" id="SSF57414">
    <property type="entry name" value="Hairpin loop containing domain-like"/>
    <property type="match status" value="1"/>
</dbReference>
<evidence type="ECO:0000313" key="6">
    <source>
        <dbReference type="Proteomes" id="UP001152803"/>
    </source>
</evidence>
<dbReference type="GO" id="GO:0005576">
    <property type="term" value="C:extracellular region"/>
    <property type="evidence" value="ECO:0007669"/>
    <property type="project" value="InterPro"/>
</dbReference>
<evidence type="ECO:0000256" key="2">
    <source>
        <dbReference type="ARBA" id="ARBA00023157"/>
    </source>
</evidence>
<accession>A0A9Q1DEH6</accession>
<dbReference type="AlphaFoldDB" id="A0A9Q1DEH6"/>